<accession>A0ABD1EY57</accession>
<dbReference type="EMBL" id="JBDJPC010000004">
    <property type="protein sequence ID" value="KAL1505973.1"/>
    <property type="molecule type" value="Genomic_DNA"/>
</dbReference>
<protein>
    <submittedName>
        <fullName evidence="2">Uncharacterized protein</fullName>
    </submittedName>
</protein>
<evidence type="ECO:0000256" key="1">
    <source>
        <dbReference type="SAM" id="MobiDB-lite"/>
    </source>
</evidence>
<gene>
    <name evidence="2" type="ORF">ABEB36_005414</name>
</gene>
<comment type="caution">
    <text evidence="2">The sequence shown here is derived from an EMBL/GenBank/DDBJ whole genome shotgun (WGS) entry which is preliminary data.</text>
</comment>
<feature type="region of interest" description="Disordered" evidence="1">
    <location>
        <begin position="225"/>
        <end position="251"/>
    </location>
</feature>
<dbReference type="Proteomes" id="UP001566132">
    <property type="component" value="Unassembled WGS sequence"/>
</dbReference>
<name>A0ABD1EY57_HYPHA</name>
<keyword evidence="3" id="KW-1185">Reference proteome</keyword>
<organism evidence="2 3">
    <name type="scientific">Hypothenemus hampei</name>
    <name type="common">Coffee berry borer</name>
    <dbReference type="NCBI Taxonomy" id="57062"/>
    <lineage>
        <taxon>Eukaryota</taxon>
        <taxon>Metazoa</taxon>
        <taxon>Ecdysozoa</taxon>
        <taxon>Arthropoda</taxon>
        <taxon>Hexapoda</taxon>
        <taxon>Insecta</taxon>
        <taxon>Pterygota</taxon>
        <taxon>Neoptera</taxon>
        <taxon>Endopterygota</taxon>
        <taxon>Coleoptera</taxon>
        <taxon>Polyphaga</taxon>
        <taxon>Cucujiformia</taxon>
        <taxon>Curculionidae</taxon>
        <taxon>Scolytinae</taxon>
        <taxon>Hypothenemus</taxon>
    </lineage>
</organism>
<dbReference type="AlphaFoldDB" id="A0ABD1EY57"/>
<evidence type="ECO:0000313" key="3">
    <source>
        <dbReference type="Proteomes" id="UP001566132"/>
    </source>
</evidence>
<reference evidence="2 3" key="1">
    <citation type="submission" date="2024-05" db="EMBL/GenBank/DDBJ databases">
        <title>Genetic variation in Jamaican populations of the coffee berry borer (Hypothenemus hampei).</title>
        <authorList>
            <person name="Errbii M."/>
            <person name="Myrie A."/>
        </authorList>
    </citation>
    <scope>NUCLEOTIDE SEQUENCE [LARGE SCALE GENOMIC DNA]</scope>
    <source>
        <strain evidence="2">JA-Hopewell-2020-01-JO</strain>
        <tissue evidence="2">Whole body</tissue>
    </source>
</reference>
<proteinExistence type="predicted"/>
<evidence type="ECO:0000313" key="2">
    <source>
        <dbReference type="EMBL" id="KAL1505973.1"/>
    </source>
</evidence>
<sequence>MNTRKRFYFSDYNKYPDLIPVVLEALKDTPKRSFRDAALNSSQALDLSVNGNTVLAHQNSLVISRSSLDRLLNEEQLSSKSSTNPSFQDKNDPTKSIAVSLKEKVKNNNSFRNNPITMHKNILQSQNKNYLSNFQTSNQQQKESKVNILMSPGNVDHRICVENGKIEIIYKRKIDETGPGFNHYCQNNVQITSTVNANNKQINIVIGNQENIYENEDVTHNNEGRIETEHIGSQEHKDNTRNKKERRHKPSTKKYKLTEELLTQLLFNEDHRCRQKTLMIDRAARRHMMRKAMLIKSRSCQNLLQKSYKKTSEGHKKNENQSEKKSNCYKLRASKIDVHFKAESRNANKEPVETKPKTCASTKLLNVKQEPKNKVGEHQTTKKVDKQTSVYKSQIFKKIFKTTQKNNTEQILINKINELRETKSTKEVKVTHEAWLAYQKLFANAKTALDNFKIPKINSKDKPKIQPATVQKESNSISLKTLHSKDNIVDDIINSNKNKRLLKSGNDIKIKPVTRNNIVDAETFLPVYSKRLLKQSPSCCVREITPTSETYNFPGQSTTITLPIESSKKTKKNCEVNYLLRDPRNWPVLEELRKEHCVVHPQGLNKKTNHLDV</sequence>
<feature type="compositionally biased region" description="Basic and acidic residues" evidence="1">
    <location>
        <begin position="225"/>
        <end position="242"/>
    </location>
</feature>